<name>D1CTQ6_SINTE</name>
<dbReference type="EMBL" id="DQ403654">
    <property type="protein sequence ID" value="ABD75210.1"/>
    <property type="molecule type" value="Genomic_DNA"/>
</dbReference>
<sequence length="107" mass="11298">MPPVTATPPTSRTDFISAISGNCANLRSQQTVATSTKVAALAENVELSKFCCANASTKAPDNAATPLPASGKPMKFGEEKLKELSRTRQSRVPALQNCGLEPARVPR</sequence>
<reference evidence="2" key="1">
    <citation type="submission" date="2006-02" db="EMBL/GenBank/DDBJ databases">
        <title>Sampling the accessory genome of the Sinorhizobium genus by suppressive subtractive hybridization.</title>
        <authorList>
            <person name="Moulin L."/>
            <person name="Ghazoui Z."/>
            <person name="Young P."/>
        </authorList>
    </citation>
    <scope>NUCLEOTIDE SEQUENCE</scope>
    <source>
        <strain evidence="2">LMG7834</strain>
    </source>
</reference>
<organism evidence="2">
    <name type="scientific">Sinorhizobium terangae</name>
    <dbReference type="NCBI Taxonomy" id="110322"/>
    <lineage>
        <taxon>Bacteria</taxon>
        <taxon>Pseudomonadati</taxon>
        <taxon>Pseudomonadota</taxon>
        <taxon>Alphaproteobacteria</taxon>
        <taxon>Hyphomicrobiales</taxon>
        <taxon>Rhizobiaceae</taxon>
        <taxon>Sinorhizobium/Ensifer group</taxon>
        <taxon>Sinorhizobium</taxon>
    </lineage>
</organism>
<evidence type="ECO:0000313" key="2">
    <source>
        <dbReference type="EMBL" id="ABD75210.1"/>
    </source>
</evidence>
<proteinExistence type="predicted"/>
<protein>
    <submittedName>
        <fullName evidence="2">Uncharacterized protein</fullName>
    </submittedName>
</protein>
<accession>D1CTQ6</accession>
<dbReference type="AlphaFoldDB" id="D1CTQ6"/>
<feature type="non-terminal residue" evidence="2">
    <location>
        <position position="107"/>
    </location>
</feature>
<feature type="region of interest" description="Disordered" evidence="1">
    <location>
        <begin position="86"/>
        <end position="107"/>
    </location>
</feature>
<evidence type="ECO:0000256" key="1">
    <source>
        <dbReference type="SAM" id="MobiDB-lite"/>
    </source>
</evidence>